<name>A0A2S2CYT8_9PROT</name>
<evidence type="ECO:0000256" key="12">
    <source>
        <dbReference type="ARBA" id="ARBA00067931"/>
    </source>
</evidence>
<dbReference type="GO" id="GO:0019698">
    <property type="term" value="P:D-galacturonate catabolic process"/>
    <property type="evidence" value="ECO:0007669"/>
    <property type="project" value="TreeGrafter"/>
</dbReference>
<keyword evidence="2" id="KW-0808">Transferase</keyword>
<dbReference type="FunFam" id="3.40.1190.20:FF:000011">
    <property type="entry name" value="2-dehydro-3-deoxygluconokinase, putative"/>
    <property type="match status" value="1"/>
</dbReference>
<dbReference type="GO" id="GO:0005524">
    <property type="term" value="F:ATP binding"/>
    <property type="evidence" value="ECO:0007669"/>
    <property type="project" value="UniProtKB-KW"/>
</dbReference>
<organism evidence="16 17">
    <name type="scientific">Azospirillum thermophilum</name>
    <dbReference type="NCBI Taxonomy" id="2202148"/>
    <lineage>
        <taxon>Bacteria</taxon>
        <taxon>Pseudomonadati</taxon>
        <taxon>Pseudomonadota</taxon>
        <taxon>Alphaproteobacteria</taxon>
        <taxon>Rhodospirillales</taxon>
        <taxon>Azospirillaceae</taxon>
        <taxon>Azospirillum</taxon>
    </lineage>
</organism>
<evidence type="ECO:0000256" key="9">
    <source>
        <dbReference type="ARBA" id="ARBA00050729"/>
    </source>
</evidence>
<evidence type="ECO:0000256" key="1">
    <source>
        <dbReference type="ARBA" id="ARBA00010688"/>
    </source>
</evidence>
<evidence type="ECO:0000256" key="13">
    <source>
        <dbReference type="ARBA" id="ARBA00075711"/>
    </source>
</evidence>
<dbReference type="InterPro" id="IPR029056">
    <property type="entry name" value="Ribokinase-like"/>
</dbReference>
<dbReference type="AlphaFoldDB" id="A0A2S2CYT8"/>
<dbReference type="OrthoDB" id="9776822at2"/>
<dbReference type="SUPFAM" id="SSF53613">
    <property type="entry name" value="Ribokinase-like"/>
    <property type="match status" value="1"/>
</dbReference>
<dbReference type="GO" id="GO:0042840">
    <property type="term" value="P:D-glucuronate catabolic process"/>
    <property type="evidence" value="ECO:0007669"/>
    <property type="project" value="TreeGrafter"/>
</dbReference>
<keyword evidence="4 16" id="KW-0418">Kinase</keyword>
<evidence type="ECO:0000259" key="15">
    <source>
        <dbReference type="Pfam" id="PF00294"/>
    </source>
</evidence>
<evidence type="ECO:0000313" key="17">
    <source>
        <dbReference type="Proteomes" id="UP000245629"/>
    </source>
</evidence>
<dbReference type="PROSITE" id="PS00584">
    <property type="entry name" value="PFKB_KINASES_2"/>
    <property type="match status" value="1"/>
</dbReference>
<reference evidence="17" key="1">
    <citation type="submission" date="2018-05" db="EMBL/GenBank/DDBJ databases">
        <title>Azospirillum thermophila sp. nov., a novel isolated from hot spring.</title>
        <authorList>
            <person name="Zhao Z."/>
        </authorList>
    </citation>
    <scope>NUCLEOTIDE SEQUENCE [LARGE SCALE GENOMIC DNA]</scope>
    <source>
        <strain evidence="17">CFH 70021</strain>
        <plasmid evidence="17">unnamed2</plasmid>
    </source>
</reference>
<comment type="function">
    <text evidence="10">Catalyzes the phosphorylation of 2-keto-3-deoxygluconate (KDG) to produce 2-keto-3-deoxy-6-phosphogluconate (KDPG).</text>
</comment>
<dbReference type="CDD" id="cd01166">
    <property type="entry name" value="KdgK"/>
    <property type="match status" value="1"/>
</dbReference>
<dbReference type="GO" id="GO:0008673">
    <property type="term" value="F:2-dehydro-3-deoxygluconokinase activity"/>
    <property type="evidence" value="ECO:0007669"/>
    <property type="project" value="UniProtKB-EC"/>
</dbReference>
<protein>
    <recommendedName>
        <fullName evidence="12">2-dehydro-3-deoxygluconokinase</fullName>
        <ecNumber evidence="11">2.7.1.45</ecNumber>
    </recommendedName>
    <alternativeName>
        <fullName evidence="13">2-keto-3-deoxygluconokinase</fullName>
    </alternativeName>
    <alternativeName>
        <fullName evidence="14">3-deoxy-2-oxo-D-gluconate kinase</fullName>
    </alternativeName>
    <alternativeName>
        <fullName evidence="8">KDG kinase</fullName>
    </alternativeName>
</protein>
<dbReference type="RefSeq" id="WP_109333204.1">
    <property type="nucleotide sequence ID" value="NZ_CP029357.1"/>
</dbReference>
<evidence type="ECO:0000256" key="2">
    <source>
        <dbReference type="ARBA" id="ARBA00022679"/>
    </source>
</evidence>
<dbReference type="EMBL" id="CP029357">
    <property type="protein sequence ID" value="AWK89674.1"/>
    <property type="molecule type" value="Genomic_DNA"/>
</dbReference>
<evidence type="ECO:0000256" key="11">
    <source>
        <dbReference type="ARBA" id="ARBA00066369"/>
    </source>
</evidence>
<geneLocation type="plasmid" evidence="16 17">
    <name>unnamed2</name>
</geneLocation>
<dbReference type="Proteomes" id="UP000245629">
    <property type="component" value="Plasmid unnamed2"/>
</dbReference>
<dbReference type="GO" id="GO:0005829">
    <property type="term" value="C:cytosol"/>
    <property type="evidence" value="ECO:0007669"/>
    <property type="project" value="TreeGrafter"/>
</dbReference>
<dbReference type="KEGG" id="azz:DEW08_27195"/>
<evidence type="ECO:0000256" key="3">
    <source>
        <dbReference type="ARBA" id="ARBA00022741"/>
    </source>
</evidence>
<comment type="catalytic activity">
    <reaction evidence="9">
        <text>2-dehydro-3-deoxy-D-gluconate + ATP = 2-dehydro-3-deoxy-6-phospho-D-gluconate + ADP + H(+)</text>
        <dbReference type="Rhea" id="RHEA:14797"/>
        <dbReference type="ChEBI" id="CHEBI:15378"/>
        <dbReference type="ChEBI" id="CHEBI:30616"/>
        <dbReference type="ChEBI" id="CHEBI:57569"/>
        <dbReference type="ChEBI" id="CHEBI:57990"/>
        <dbReference type="ChEBI" id="CHEBI:456216"/>
        <dbReference type="EC" id="2.7.1.45"/>
    </reaction>
</comment>
<comment type="similarity">
    <text evidence="1">Belongs to the carbohydrate kinase PfkB family.</text>
</comment>
<proteinExistence type="inferred from homology"/>
<evidence type="ECO:0000256" key="7">
    <source>
        <dbReference type="ARBA" id="ARBA00043951"/>
    </source>
</evidence>
<dbReference type="InterPro" id="IPR011611">
    <property type="entry name" value="PfkB_dom"/>
</dbReference>
<evidence type="ECO:0000256" key="14">
    <source>
        <dbReference type="ARBA" id="ARBA00080545"/>
    </source>
</evidence>
<evidence type="ECO:0000256" key="5">
    <source>
        <dbReference type="ARBA" id="ARBA00022840"/>
    </source>
</evidence>
<dbReference type="Gene3D" id="3.40.1190.20">
    <property type="match status" value="1"/>
</dbReference>
<comment type="pathway">
    <text evidence="7">Carbohydrate acid metabolism; 2-dehydro-3-deoxy-D-gluconate degradation; D-glyceraldehyde 3-phosphate and pyruvate from 2-dehydro-3-deoxy-D-gluconate: step 1/2.</text>
</comment>
<accession>A0A2S2CYT8</accession>
<dbReference type="GO" id="GO:0006974">
    <property type="term" value="P:DNA damage response"/>
    <property type="evidence" value="ECO:0007669"/>
    <property type="project" value="TreeGrafter"/>
</dbReference>
<evidence type="ECO:0000256" key="6">
    <source>
        <dbReference type="ARBA" id="ARBA00023277"/>
    </source>
</evidence>
<dbReference type="InterPro" id="IPR050306">
    <property type="entry name" value="PfkB_Carbo_kinase"/>
</dbReference>
<keyword evidence="17" id="KW-1185">Reference proteome</keyword>
<dbReference type="EC" id="2.7.1.45" evidence="11"/>
<evidence type="ECO:0000256" key="4">
    <source>
        <dbReference type="ARBA" id="ARBA00022777"/>
    </source>
</evidence>
<keyword evidence="5" id="KW-0067">ATP-binding</keyword>
<dbReference type="PANTHER" id="PTHR43085:SF15">
    <property type="entry name" value="2-DEHYDRO-3-DEOXYGLUCONOKINASE"/>
    <property type="match status" value="1"/>
</dbReference>
<evidence type="ECO:0000256" key="8">
    <source>
        <dbReference type="ARBA" id="ARBA00044254"/>
    </source>
</evidence>
<dbReference type="InterPro" id="IPR002173">
    <property type="entry name" value="Carboh/pur_kinase_PfkB_CS"/>
</dbReference>
<sequence length="318" mass="34644">MEKTRQKVAALGECMIELFRRPDRSLTMGFGGDTLNTAVYLARLGVPVDYVTALGDDPHSDVMAAAWEAEGVGTGPVLRVPGRVPGLYMIETDDKGERRFLYWRDSAPARDLFVLPQSPALIEALEGYDLLYLSGISLAIWGERGRGILFLLLDRLRARGGRVAFDTNWRPRLWPDKETARRAYDEMLRRTDIALPGVPDLHDLYGDATPEAVLERVEAAGVPEIVLKLDPPGCIVVGPCDQPPCPRILVPAERVETVVDTTAAGDSFSAGYLAARLAGRAPVEAARSAHRLAATVIQHRGAIIPREATAALRDQAAT</sequence>
<dbReference type="PANTHER" id="PTHR43085">
    <property type="entry name" value="HEXOKINASE FAMILY MEMBER"/>
    <property type="match status" value="1"/>
</dbReference>
<keyword evidence="16" id="KW-0614">Plasmid</keyword>
<evidence type="ECO:0000256" key="10">
    <source>
        <dbReference type="ARBA" id="ARBA00054997"/>
    </source>
</evidence>
<gene>
    <name evidence="16" type="ORF">DEW08_27195</name>
</gene>
<keyword evidence="3" id="KW-0547">Nucleotide-binding</keyword>
<evidence type="ECO:0000313" key="16">
    <source>
        <dbReference type="EMBL" id="AWK89674.1"/>
    </source>
</evidence>
<keyword evidence="6" id="KW-0119">Carbohydrate metabolism</keyword>
<dbReference type="Pfam" id="PF00294">
    <property type="entry name" value="PfkB"/>
    <property type="match status" value="1"/>
</dbReference>
<feature type="domain" description="Carbohydrate kinase PfkB" evidence="15">
    <location>
        <begin position="6"/>
        <end position="307"/>
    </location>
</feature>